<organism evidence="1 2">
    <name type="scientific">Niveispirillum lacus</name>
    <dbReference type="NCBI Taxonomy" id="1981099"/>
    <lineage>
        <taxon>Bacteria</taxon>
        <taxon>Pseudomonadati</taxon>
        <taxon>Pseudomonadota</taxon>
        <taxon>Alphaproteobacteria</taxon>
        <taxon>Rhodospirillales</taxon>
        <taxon>Azospirillaceae</taxon>
        <taxon>Niveispirillum</taxon>
    </lineage>
</organism>
<dbReference type="Gene3D" id="3.40.50.150">
    <property type="entry name" value="Vaccinia Virus protein VP39"/>
    <property type="match status" value="1"/>
</dbReference>
<dbReference type="RefSeq" id="WP_094457878.1">
    <property type="nucleotide sequence ID" value="NZ_NOXU01000031.1"/>
</dbReference>
<comment type="caution">
    <text evidence="1">The sequence shown here is derived from an EMBL/GenBank/DDBJ whole genome shotgun (WGS) entry which is preliminary data.</text>
</comment>
<dbReference type="Proteomes" id="UP000216998">
    <property type="component" value="Unassembled WGS sequence"/>
</dbReference>
<dbReference type="SUPFAM" id="SSF53335">
    <property type="entry name" value="S-adenosyl-L-methionine-dependent methyltransferases"/>
    <property type="match status" value="1"/>
</dbReference>
<reference evidence="1 2" key="1">
    <citation type="submission" date="2017-07" db="EMBL/GenBank/DDBJ databases">
        <title>Niveispirillum cyanobacteriorum sp. nov., isolated from cyanobacterial aggregates in a eutrophic lake.</title>
        <authorList>
            <person name="Cai H."/>
        </authorList>
    </citation>
    <scope>NUCLEOTIDE SEQUENCE [LARGE SCALE GENOMIC DNA]</scope>
    <source>
        <strain evidence="2">TH1-14</strain>
    </source>
</reference>
<evidence type="ECO:0008006" key="3">
    <source>
        <dbReference type="Google" id="ProtNLM"/>
    </source>
</evidence>
<accession>A0A255YUD2</accession>
<dbReference type="CDD" id="cd02440">
    <property type="entry name" value="AdoMet_MTases"/>
    <property type="match status" value="1"/>
</dbReference>
<keyword evidence="2" id="KW-1185">Reference proteome</keyword>
<name>A0A255YUD2_9PROT</name>
<evidence type="ECO:0000313" key="2">
    <source>
        <dbReference type="Proteomes" id="UP000216998"/>
    </source>
</evidence>
<dbReference type="AlphaFoldDB" id="A0A255YUD2"/>
<dbReference type="InterPro" id="IPR030807">
    <property type="entry name" value="Methyltran_NanM"/>
</dbReference>
<gene>
    <name evidence="1" type="ORF">CHU95_19085</name>
</gene>
<dbReference type="InterPro" id="IPR029063">
    <property type="entry name" value="SAM-dependent_MTases_sf"/>
</dbReference>
<protein>
    <recommendedName>
        <fullName evidence="3">Sugar O-methyltransferase</fullName>
    </recommendedName>
</protein>
<dbReference type="OrthoDB" id="5328730at2"/>
<dbReference type="NCBIfam" id="TIGR04371">
    <property type="entry name" value="methyltran_NanM"/>
    <property type="match status" value="1"/>
</dbReference>
<proteinExistence type="predicted"/>
<evidence type="ECO:0000313" key="1">
    <source>
        <dbReference type="EMBL" id="OYQ32846.1"/>
    </source>
</evidence>
<sequence length="257" mass="29447">MSRRTSISDISDYRKLCAEAAEKDSIFATFRNHPVYTSIVETVNGEAGAQYATVAINRFPIIAKHLDELRRNDLHGGPQMFRYSDIGAFSPTTLRYIKFSVDMREMFGDLDGMRIAEIGIGYGGQSRILRSLFKIKSYDLFDLPEPLLLARRYLGMFGLENANFFDIDAGEFGPYDLVISNYAISEVEKSVQDKYIDKVILKSARGFVVCNREFFKYSYPGFLYDPVEFCRKIPGASQSPDWRDEISTNRLIFWPHP</sequence>
<dbReference type="EMBL" id="NOXU01000031">
    <property type="protein sequence ID" value="OYQ32846.1"/>
    <property type="molecule type" value="Genomic_DNA"/>
</dbReference>